<dbReference type="EMBL" id="MVHV01000003">
    <property type="protein sequence ID" value="ORA84755.1"/>
    <property type="molecule type" value="Genomic_DNA"/>
</dbReference>
<keyword evidence="1" id="KW-1133">Transmembrane helix</keyword>
<dbReference type="RefSeq" id="WP_083009700.1">
    <property type="nucleotide sequence ID" value="NZ_CP060015.1"/>
</dbReference>
<name>A0ABX3SVV4_MYCMA</name>
<proteinExistence type="predicted"/>
<comment type="caution">
    <text evidence="2">The sequence shown here is derived from an EMBL/GenBank/DDBJ whole genome shotgun (WGS) entry which is preliminary data.</text>
</comment>
<organism evidence="2 3">
    <name type="scientific">Mycobacterium malmoense</name>
    <dbReference type="NCBI Taxonomy" id="1780"/>
    <lineage>
        <taxon>Bacteria</taxon>
        <taxon>Bacillati</taxon>
        <taxon>Actinomycetota</taxon>
        <taxon>Actinomycetes</taxon>
        <taxon>Mycobacteriales</taxon>
        <taxon>Mycobacteriaceae</taxon>
        <taxon>Mycobacterium</taxon>
    </lineage>
</organism>
<reference evidence="2 3" key="1">
    <citation type="submission" date="2017-02" db="EMBL/GenBank/DDBJ databases">
        <title>The new phylogeny of genus Mycobacterium.</title>
        <authorList>
            <person name="Tortoli E."/>
            <person name="Trovato A."/>
            <person name="Cirillo D.M."/>
        </authorList>
    </citation>
    <scope>NUCLEOTIDE SEQUENCE [LARGE SCALE GENOMIC DNA]</scope>
    <source>
        <strain evidence="2 3">IP1130001</strain>
    </source>
</reference>
<sequence>MTTGIGALATLSAATVTVAFQTLLDVLGIGVTVIVFVILGNPSAGGAYQAALLPPFFRAIGIALPNGAGTHALRRIVYFGGHGVHTELMVLAAGTALTSLASRLRVRGESVAAPPRVATPVREPVVNWPGLARAR</sequence>
<gene>
    <name evidence="2" type="ORF">BST29_04095</name>
</gene>
<evidence type="ECO:0000313" key="3">
    <source>
        <dbReference type="Proteomes" id="UP000243140"/>
    </source>
</evidence>
<keyword evidence="1" id="KW-0472">Membrane</keyword>
<keyword evidence="3" id="KW-1185">Reference proteome</keyword>
<evidence type="ECO:0000313" key="2">
    <source>
        <dbReference type="EMBL" id="ORA84755.1"/>
    </source>
</evidence>
<accession>A0ABX3SVV4</accession>
<evidence type="ECO:0000256" key="1">
    <source>
        <dbReference type="SAM" id="Phobius"/>
    </source>
</evidence>
<dbReference type="Proteomes" id="UP000243140">
    <property type="component" value="Unassembled WGS sequence"/>
</dbReference>
<feature type="transmembrane region" description="Helical" evidence="1">
    <location>
        <begin position="29"/>
        <end position="48"/>
    </location>
</feature>
<keyword evidence="1" id="KW-0812">Transmembrane</keyword>
<protein>
    <submittedName>
        <fullName evidence="2">Uncharacterized protein</fullName>
    </submittedName>
</protein>